<sequence length="109" mass="12416">MSNPINRDSEDVYERESDQSRVNRAFADTSYVTGANQDQDEIVPVQSDDQPVEDPIDPATADTNRQLRQDEREAVNESNILQGDRLRHTRPVTSNRYNEGPEESDIPEV</sequence>
<evidence type="ECO:0008006" key="4">
    <source>
        <dbReference type="Google" id="ProtNLM"/>
    </source>
</evidence>
<name>A0A9W9XPT3_9EURO</name>
<dbReference type="Proteomes" id="UP001148312">
    <property type="component" value="Unassembled WGS sequence"/>
</dbReference>
<dbReference type="AlphaFoldDB" id="A0A9W9XPT3"/>
<feature type="region of interest" description="Disordered" evidence="1">
    <location>
        <begin position="1"/>
        <end position="109"/>
    </location>
</feature>
<organism evidence="2 3">
    <name type="scientific">Penicillium diatomitis</name>
    <dbReference type="NCBI Taxonomy" id="2819901"/>
    <lineage>
        <taxon>Eukaryota</taxon>
        <taxon>Fungi</taxon>
        <taxon>Dikarya</taxon>
        <taxon>Ascomycota</taxon>
        <taxon>Pezizomycotina</taxon>
        <taxon>Eurotiomycetes</taxon>
        <taxon>Eurotiomycetidae</taxon>
        <taxon>Eurotiales</taxon>
        <taxon>Aspergillaceae</taxon>
        <taxon>Penicillium</taxon>
    </lineage>
</organism>
<proteinExistence type="predicted"/>
<feature type="compositionally biased region" description="Basic and acidic residues" evidence="1">
    <location>
        <begin position="7"/>
        <end position="21"/>
    </location>
</feature>
<keyword evidence="3" id="KW-1185">Reference proteome</keyword>
<feature type="compositionally biased region" description="Basic and acidic residues" evidence="1">
    <location>
        <begin position="65"/>
        <end position="75"/>
    </location>
</feature>
<dbReference type="EMBL" id="JAPWDQ010000001">
    <property type="protein sequence ID" value="KAJ5496144.1"/>
    <property type="molecule type" value="Genomic_DNA"/>
</dbReference>
<reference evidence="2" key="1">
    <citation type="submission" date="2022-12" db="EMBL/GenBank/DDBJ databases">
        <authorList>
            <person name="Petersen C."/>
        </authorList>
    </citation>
    <scope>NUCLEOTIDE SEQUENCE</scope>
    <source>
        <strain evidence="2">IBT 30728</strain>
    </source>
</reference>
<gene>
    <name evidence="2" type="ORF">N7539_001260</name>
</gene>
<evidence type="ECO:0000256" key="1">
    <source>
        <dbReference type="SAM" id="MobiDB-lite"/>
    </source>
</evidence>
<reference evidence="2" key="2">
    <citation type="journal article" date="2023" name="IMA Fungus">
        <title>Comparative genomic study of the Penicillium genus elucidates a diverse pangenome and 15 lateral gene transfer events.</title>
        <authorList>
            <person name="Petersen C."/>
            <person name="Sorensen T."/>
            <person name="Nielsen M.R."/>
            <person name="Sondergaard T.E."/>
            <person name="Sorensen J.L."/>
            <person name="Fitzpatrick D.A."/>
            <person name="Frisvad J.C."/>
            <person name="Nielsen K.L."/>
        </authorList>
    </citation>
    <scope>NUCLEOTIDE SEQUENCE</scope>
    <source>
        <strain evidence="2">IBT 30728</strain>
    </source>
</reference>
<feature type="compositionally biased region" description="Acidic residues" evidence="1">
    <location>
        <begin position="100"/>
        <end position="109"/>
    </location>
</feature>
<comment type="caution">
    <text evidence="2">The sequence shown here is derived from an EMBL/GenBank/DDBJ whole genome shotgun (WGS) entry which is preliminary data.</text>
</comment>
<evidence type="ECO:0000313" key="3">
    <source>
        <dbReference type="Proteomes" id="UP001148312"/>
    </source>
</evidence>
<accession>A0A9W9XPT3</accession>
<dbReference type="GeneID" id="81621113"/>
<dbReference type="RefSeq" id="XP_056795157.1">
    <property type="nucleotide sequence ID" value="XM_056930864.1"/>
</dbReference>
<evidence type="ECO:0000313" key="2">
    <source>
        <dbReference type="EMBL" id="KAJ5496144.1"/>
    </source>
</evidence>
<protein>
    <recommendedName>
        <fullName evidence="4">Histone chaperone domain-containing protein</fullName>
    </recommendedName>
</protein>